<protein>
    <submittedName>
        <fullName evidence="1">Uncharacterized protein</fullName>
    </submittedName>
</protein>
<evidence type="ECO:0000313" key="2">
    <source>
        <dbReference type="Proteomes" id="UP000243459"/>
    </source>
</evidence>
<dbReference type="Proteomes" id="UP000243459">
    <property type="component" value="Chromosome 6"/>
</dbReference>
<accession>A0A5P1EJM2</accession>
<proteinExistence type="predicted"/>
<keyword evidence="2" id="KW-1185">Reference proteome</keyword>
<organism evidence="1 2">
    <name type="scientific">Asparagus officinalis</name>
    <name type="common">Garden asparagus</name>
    <dbReference type="NCBI Taxonomy" id="4686"/>
    <lineage>
        <taxon>Eukaryota</taxon>
        <taxon>Viridiplantae</taxon>
        <taxon>Streptophyta</taxon>
        <taxon>Embryophyta</taxon>
        <taxon>Tracheophyta</taxon>
        <taxon>Spermatophyta</taxon>
        <taxon>Magnoliopsida</taxon>
        <taxon>Liliopsida</taxon>
        <taxon>Asparagales</taxon>
        <taxon>Asparagaceae</taxon>
        <taxon>Asparagoideae</taxon>
        <taxon>Asparagus</taxon>
    </lineage>
</organism>
<sequence length="179" mass="20318">MDIDVEVHPGIHALFWHYNTLYFDDALQKCKNVSDDFYPFVFFKPLGNKSHGYHGRDFIGKMNKINSGEDEDPVGEPSIHMNQRGAERNSSYFKCSVLMDHDQSSGGSFAPHWLEMQDHDKHTKITESGAAKDNIIGVSVGETRYHDTRTKMTESSVAKDNVIGVSYGEKYSRSMIYSI</sequence>
<dbReference type="AlphaFoldDB" id="A0A5P1EJM2"/>
<gene>
    <name evidence="1" type="ORF">A4U43_C06F4930</name>
</gene>
<dbReference type="EMBL" id="CM007386">
    <property type="protein sequence ID" value="ONK66178.1"/>
    <property type="molecule type" value="Genomic_DNA"/>
</dbReference>
<evidence type="ECO:0000313" key="1">
    <source>
        <dbReference type="EMBL" id="ONK66178.1"/>
    </source>
</evidence>
<reference evidence="2" key="1">
    <citation type="journal article" date="2017" name="Nat. Commun.">
        <title>The asparagus genome sheds light on the origin and evolution of a young Y chromosome.</title>
        <authorList>
            <person name="Harkess A."/>
            <person name="Zhou J."/>
            <person name="Xu C."/>
            <person name="Bowers J.E."/>
            <person name="Van der Hulst R."/>
            <person name="Ayyampalayam S."/>
            <person name="Mercati F."/>
            <person name="Riccardi P."/>
            <person name="McKain M.R."/>
            <person name="Kakrana A."/>
            <person name="Tang H."/>
            <person name="Ray J."/>
            <person name="Groenendijk J."/>
            <person name="Arikit S."/>
            <person name="Mathioni S.M."/>
            <person name="Nakano M."/>
            <person name="Shan H."/>
            <person name="Telgmann-Rauber A."/>
            <person name="Kanno A."/>
            <person name="Yue Z."/>
            <person name="Chen H."/>
            <person name="Li W."/>
            <person name="Chen Y."/>
            <person name="Xu X."/>
            <person name="Zhang Y."/>
            <person name="Luo S."/>
            <person name="Chen H."/>
            <person name="Gao J."/>
            <person name="Mao Z."/>
            <person name="Pires J.C."/>
            <person name="Luo M."/>
            <person name="Kudrna D."/>
            <person name="Wing R.A."/>
            <person name="Meyers B.C."/>
            <person name="Yi K."/>
            <person name="Kong H."/>
            <person name="Lavrijsen P."/>
            <person name="Sunseri F."/>
            <person name="Falavigna A."/>
            <person name="Ye Y."/>
            <person name="Leebens-Mack J.H."/>
            <person name="Chen G."/>
        </authorList>
    </citation>
    <scope>NUCLEOTIDE SEQUENCE [LARGE SCALE GENOMIC DNA]</scope>
    <source>
        <strain evidence="2">cv. DH0086</strain>
    </source>
</reference>
<name>A0A5P1EJM2_ASPOF</name>
<dbReference type="Gramene" id="ONK66178">
    <property type="protein sequence ID" value="ONK66178"/>
    <property type="gene ID" value="A4U43_C06F4930"/>
</dbReference>